<evidence type="ECO:0000256" key="4">
    <source>
        <dbReference type="ARBA" id="ARBA00022490"/>
    </source>
</evidence>
<comment type="subcellular location">
    <subcellularLocation>
        <location evidence="2">Cytoplasm</location>
    </subcellularLocation>
</comment>
<keyword evidence="8" id="KW-0697">Rotamase</keyword>
<organism evidence="12 13">
    <name type="scientific">Meiothermus hypogaeus NBRC 106114</name>
    <dbReference type="NCBI Taxonomy" id="1227553"/>
    <lineage>
        <taxon>Bacteria</taxon>
        <taxon>Thermotogati</taxon>
        <taxon>Deinococcota</taxon>
        <taxon>Deinococci</taxon>
        <taxon>Thermales</taxon>
        <taxon>Thermaceae</taxon>
        <taxon>Meiothermus</taxon>
    </lineage>
</organism>
<evidence type="ECO:0000313" key="12">
    <source>
        <dbReference type="EMBL" id="GEM85194.1"/>
    </source>
</evidence>
<evidence type="ECO:0000256" key="5">
    <source>
        <dbReference type="ARBA" id="ARBA00022553"/>
    </source>
</evidence>
<feature type="repeat" description="TPR" evidence="10">
    <location>
        <begin position="202"/>
        <end position="235"/>
    </location>
</feature>
<comment type="catalytic activity">
    <reaction evidence="1">
        <text>[protein]-peptidylproline (omega=180) = [protein]-peptidylproline (omega=0)</text>
        <dbReference type="Rhea" id="RHEA:16237"/>
        <dbReference type="Rhea" id="RHEA-COMP:10747"/>
        <dbReference type="Rhea" id="RHEA-COMP:10748"/>
        <dbReference type="ChEBI" id="CHEBI:83833"/>
        <dbReference type="ChEBI" id="CHEBI:83834"/>
        <dbReference type="EC" id="5.2.1.8"/>
    </reaction>
</comment>
<proteinExistence type="predicted"/>
<dbReference type="EC" id="5.2.1.8" evidence="3"/>
<evidence type="ECO:0000256" key="10">
    <source>
        <dbReference type="PROSITE-ProRule" id="PRU00339"/>
    </source>
</evidence>
<keyword evidence="9" id="KW-0413">Isomerase</keyword>
<evidence type="ECO:0000259" key="11">
    <source>
        <dbReference type="Pfam" id="PF13529"/>
    </source>
</evidence>
<dbReference type="InterPro" id="IPR039564">
    <property type="entry name" value="Peptidase_C39-like"/>
</dbReference>
<sequence length="337" mass="38108">MLLGAAFAQPANVFLNGARHEYQRYNNCGPVTLGMAMSFWGSRDTQYQIAPVLKPNKNDKNVNADEMAAYARNRGFGVHLGVAGDLNLLKRLIAAGFPVIIETWFVTPDHGGMGHYRLLVGYNDSQGLFNAFDSYYGPKVTLRYNELDGLWQVFNRTYLVVYTKGQQDKLAAILGNRMQEGVEWKLALEQARRETQQNPQNAFAWFNLGSSLLRLGNAAEASKAYDRSRQIAPSRTLDPRRPANAVSNWPWRMLWYQFGPYQAYYQTGRYQEVIALANDVLGRVDDHEESYYWRGLARKALGNLDGARADFQAALRYKPGYREAALALQGLRAQGSR</sequence>
<keyword evidence="7 10" id="KW-0802">TPR repeat</keyword>
<protein>
    <recommendedName>
        <fullName evidence="3">peptidylprolyl isomerase</fullName>
        <ecNumber evidence="3">5.2.1.8</ecNumber>
    </recommendedName>
</protein>
<dbReference type="SUPFAM" id="SSF48452">
    <property type="entry name" value="TPR-like"/>
    <property type="match status" value="1"/>
</dbReference>
<dbReference type="SMART" id="SM00028">
    <property type="entry name" value="TPR"/>
    <property type="match status" value="2"/>
</dbReference>
<dbReference type="InterPro" id="IPR011990">
    <property type="entry name" value="TPR-like_helical_dom_sf"/>
</dbReference>
<accession>A0A511R6F0</accession>
<dbReference type="Proteomes" id="UP000321197">
    <property type="component" value="Unassembled WGS sequence"/>
</dbReference>
<dbReference type="GO" id="GO:0005737">
    <property type="term" value="C:cytoplasm"/>
    <property type="evidence" value="ECO:0007669"/>
    <property type="project" value="UniProtKB-SubCell"/>
</dbReference>
<dbReference type="InterPro" id="IPR013105">
    <property type="entry name" value="TPR_2"/>
</dbReference>
<comment type="caution">
    <text evidence="12">The sequence shown here is derived from an EMBL/GenBank/DDBJ whole genome shotgun (WGS) entry which is preliminary data.</text>
</comment>
<dbReference type="InterPro" id="IPR019734">
    <property type="entry name" value="TPR_rpt"/>
</dbReference>
<dbReference type="EMBL" id="BJXL01000189">
    <property type="protein sequence ID" value="GEM85194.1"/>
    <property type="molecule type" value="Genomic_DNA"/>
</dbReference>
<dbReference type="RefSeq" id="WP_244947054.1">
    <property type="nucleotide sequence ID" value="NZ_BJXL01000189.1"/>
</dbReference>
<evidence type="ECO:0000256" key="8">
    <source>
        <dbReference type="ARBA" id="ARBA00023110"/>
    </source>
</evidence>
<keyword evidence="6" id="KW-0677">Repeat</keyword>
<dbReference type="Gene3D" id="3.90.70.10">
    <property type="entry name" value="Cysteine proteinases"/>
    <property type="match status" value="1"/>
</dbReference>
<evidence type="ECO:0000256" key="7">
    <source>
        <dbReference type="ARBA" id="ARBA00022803"/>
    </source>
</evidence>
<evidence type="ECO:0000256" key="1">
    <source>
        <dbReference type="ARBA" id="ARBA00000971"/>
    </source>
</evidence>
<evidence type="ECO:0000313" key="13">
    <source>
        <dbReference type="Proteomes" id="UP000321197"/>
    </source>
</evidence>
<evidence type="ECO:0000256" key="9">
    <source>
        <dbReference type="ARBA" id="ARBA00023235"/>
    </source>
</evidence>
<dbReference type="Pfam" id="PF07719">
    <property type="entry name" value="TPR_2"/>
    <property type="match status" value="2"/>
</dbReference>
<feature type="repeat" description="TPR" evidence="10">
    <location>
        <begin position="288"/>
        <end position="321"/>
    </location>
</feature>
<name>A0A511R6F0_9DEIN</name>
<feature type="domain" description="Peptidase C39-like" evidence="11">
    <location>
        <begin position="23"/>
        <end position="135"/>
    </location>
</feature>
<evidence type="ECO:0000256" key="2">
    <source>
        <dbReference type="ARBA" id="ARBA00004496"/>
    </source>
</evidence>
<gene>
    <name evidence="12" type="ORF">MHY01S_33600</name>
</gene>
<keyword evidence="4" id="KW-0963">Cytoplasm</keyword>
<keyword evidence="5" id="KW-0597">Phosphoprotein</keyword>
<evidence type="ECO:0000256" key="3">
    <source>
        <dbReference type="ARBA" id="ARBA00013194"/>
    </source>
</evidence>
<dbReference type="Gene3D" id="1.25.40.10">
    <property type="entry name" value="Tetratricopeptide repeat domain"/>
    <property type="match status" value="2"/>
</dbReference>
<dbReference type="AlphaFoldDB" id="A0A511R6F0"/>
<dbReference type="InterPro" id="IPR050754">
    <property type="entry name" value="FKBP4/5/8-like"/>
</dbReference>
<dbReference type="PANTHER" id="PTHR46512">
    <property type="entry name" value="PEPTIDYLPROLYL ISOMERASE"/>
    <property type="match status" value="1"/>
</dbReference>
<dbReference type="Pfam" id="PF13529">
    <property type="entry name" value="Peptidase_C39_2"/>
    <property type="match status" value="1"/>
</dbReference>
<evidence type="ECO:0000256" key="6">
    <source>
        <dbReference type="ARBA" id="ARBA00022737"/>
    </source>
</evidence>
<reference evidence="12 13" key="1">
    <citation type="submission" date="2019-07" db="EMBL/GenBank/DDBJ databases">
        <title>Whole genome shotgun sequence of Meiothermus hypogaeus NBRC 106114.</title>
        <authorList>
            <person name="Hosoyama A."/>
            <person name="Uohara A."/>
            <person name="Ohji S."/>
            <person name="Ichikawa N."/>
        </authorList>
    </citation>
    <scope>NUCLEOTIDE SEQUENCE [LARGE SCALE GENOMIC DNA]</scope>
    <source>
        <strain evidence="12 13">NBRC 106114</strain>
    </source>
</reference>
<dbReference type="GO" id="GO:0003755">
    <property type="term" value="F:peptidyl-prolyl cis-trans isomerase activity"/>
    <property type="evidence" value="ECO:0007669"/>
    <property type="project" value="UniProtKB-EC"/>
</dbReference>
<dbReference type="PROSITE" id="PS50005">
    <property type="entry name" value="TPR"/>
    <property type="match status" value="2"/>
</dbReference>
<dbReference type="PANTHER" id="PTHR46512:SF9">
    <property type="entry name" value="PEPTIDYLPROLYL ISOMERASE"/>
    <property type="match status" value="1"/>
</dbReference>